<reference evidence="7 8" key="1">
    <citation type="submission" date="2016-11" db="EMBL/GenBank/DDBJ databases">
        <authorList>
            <person name="Jaros S."/>
            <person name="Januszkiewicz K."/>
            <person name="Wedrychowicz H."/>
        </authorList>
    </citation>
    <scope>NUCLEOTIDE SEQUENCE [LARGE SCALE GENOMIC DNA]</scope>
    <source>
        <strain evidence="7 8">YL228</strain>
    </source>
</reference>
<evidence type="ECO:0000313" key="8">
    <source>
        <dbReference type="Proteomes" id="UP000183461"/>
    </source>
</evidence>
<dbReference type="EMBL" id="FPIP01000002">
    <property type="protein sequence ID" value="SFW21103.1"/>
    <property type="molecule type" value="Genomic_DNA"/>
</dbReference>
<organism evidence="7 8">
    <name type="scientific">Ruminococcus flavefaciens</name>
    <dbReference type="NCBI Taxonomy" id="1265"/>
    <lineage>
        <taxon>Bacteria</taxon>
        <taxon>Bacillati</taxon>
        <taxon>Bacillota</taxon>
        <taxon>Clostridia</taxon>
        <taxon>Eubacteriales</taxon>
        <taxon>Oscillospiraceae</taxon>
        <taxon>Ruminococcus</taxon>
    </lineage>
</organism>
<dbReference type="InterPro" id="IPR013249">
    <property type="entry name" value="RNA_pol_sigma70_r4_t2"/>
</dbReference>
<accession>A0A1K1MDB2</accession>
<dbReference type="Gene3D" id="1.10.10.10">
    <property type="entry name" value="Winged helix-like DNA-binding domain superfamily/Winged helix DNA-binding domain"/>
    <property type="match status" value="1"/>
</dbReference>
<protein>
    <submittedName>
        <fullName evidence="7">Sigma-70, region 4</fullName>
    </submittedName>
</protein>
<dbReference type="Gene3D" id="1.10.1740.10">
    <property type="match status" value="1"/>
</dbReference>
<dbReference type="GO" id="GO:0006352">
    <property type="term" value="P:DNA-templated transcription initiation"/>
    <property type="evidence" value="ECO:0007669"/>
    <property type="project" value="InterPro"/>
</dbReference>
<proteinExistence type="inferred from homology"/>
<dbReference type="InterPro" id="IPR014284">
    <property type="entry name" value="RNA_pol_sigma-70_dom"/>
</dbReference>
<dbReference type="PROSITE" id="PS00622">
    <property type="entry name" value="HTH_LUXR_1"/>
    <property type="match status" value="1"/>
</dbReference>
<gene>
    <name evidence="7" type="ORF">SAMN02910280_1085</name>
</gene>
<dbReference type="SUPFAM" id="SSF88659">
    <property type="entry name" value="Sigma3 and sigma4 domains of RNA polymerase sigma factors"/>
    <property type="match status" value="1"/>
</dbReference>
<evidence type="ECO:0000256" key="1">
    <source>
        <dbReference type="ARBA" id="ARBA00010641"/>
    </source>
</evidence>
<evidence type="ECO:0000259" key="6">
    <source>
        <dbReference type="PROSITE" id="PS00622"/>
    </source>
</evidence>
<dbReference type="Pfam" id="PF08281">
    <property type="entry name" value="Sigma70_r4_2"/>
    <property type="match status" value="1"/>
</dbReference>
<feature type="domain" description="HTH luxR-type" evidence="6">
    <location>
        <begin position="149"/>
        <end position="176"/>
    </location>
</feature>
<keyword evidence="4" id="KW-0238">DNA-binding</keyword>
<dbReference type="InterPro" id="IPR013324">
    <property type="entry name" value="RNA_pol_sigma_r3/r4-like"/>
</dbReference>
<evidence type="ECO:0000256" key="5">
    <source>
        <dbReference type="ARBA" id="ARBA00023163"/>
    </source>
</evidence>
<dbReference type="PANTHER" id="PTHR43133:SF8">
    <property type="entry name" value="RNA POLYMERASE SIGMA FACTOR HI_1459-RELATED"/>
    <property type="match status" value="1"/>
</dbReference>
<dbReference type="InterPro" id="IPR013325">
    <property type="entry name" value="RNA_pol_sigma_r2"/>
</dbReference>
<keyword evidence="3" id="KW-0731">Sigma factor</keyword>
<dbReference type="GO" id="GO:0003677">
    <property type="term" value="F:DNA binding"/>
    <property type="evidence" value="ECO:0007669"/>
    <property type="project" value="UniProtKB-KW"/>
</dbReference>
<dbReference type="AlphaFoldDB" id="A0A1K1MDB2"/>
<evidence type="ECO:0000313" key="7">
    <source>
        <dbReference type="EMBL" id="SFW21103.1"/>
    </source>
</evidence>
<dbReference type="InterPro" id="IPR000792">
    <property type="entry name" value="Tscrpt_reg_LuxR_C"/>
</dbReference>
<name>A0A1K1MDB2_RUMFL</name>
<dbReference type="InterPro" id="IPR039425">
    <property type="entry name" value="RNA_pol_sigma-70-like"/>
</dbReference>
<keyword evidence="2" id="KW-0805">Transcription regulation</keyword>
<dbReference type="InterPro" id="IPR036388">
    <property type="entry name" value="WH-like_DNA-bd_sf"/>
</dbReference>
<dbReference type="Proteomes" id="UP000183461">
    <property type="component" value="Unassembled WGS sequence"/>
</dbReference>
<dbReference type="NCBIfam" id="TIGR02937">
    <property type="entry name" value="sigma70-ECF"/>
    <property type="match status" value="1"/>
</dbReference>
<keyword evidence="5" id="KW-0804">Transcription</keyword>
<sequence>MTDSQLKELMKKTKDVWQRALYDEYCAYIYTIAANKLRNCGTIEDIEECVADIFIAIFSSLQSEKAYSGDLKCLVATIAKRSSIDLFRRLSLKNKRTIPIDELEAKLTPFHDELEHASDRKELKGILLDCVNELGDPDSSIIINHYYYGRSSVEIASDLKMTTSSVQKRIQRARKKLKSLLFKAGVDTEW</sequence>
<comment type="similarity">
    <text evidence="1">Belongs to the sigma-70 factor family. ECF subfamily.</text>
</comment>
<evidence type="ECO:0000256" key="4">
    <source>
        <dbReference type="ARBA" id="ARBA00023125"/>
    </source>
</evidence>
<evidence type="ECO:0000256" key="2">
    <source>
        <dbReference type="ARBA" id="ARBA00023015"/>
    </source>
</evidence>
<dbReference type="SUPFAM" id="SSF88946">
    <property type="entry name" value="Sigma2 domain of RNA polymerase sigma factors"/>
    <property type="match status" value="1"/>
</dbReference>
<dbReference type="PANTHER" id="PTHR43133">
    <property type="entry name" value="RNA POLYMERASE ECF-TYPE SIGMA FACTO"/>
    <property type="match status" value="1"/>
</dbReference>
<dbReference type="GO" id="GO:0016987">
    <property type="term" value="F:sigma factor activity"/>
    <property type="evidence" value="ECO:0007669"/>
    <property type="project" value="UniProtKB-KW"/>
</dbReference>
<evidence type="ECO:0000256" key="3">
    <source>
        <dbReference type="ARBA" id="ARBA00023082"/>
    </source>
</evidence>